<dbReference type="CDD" id="cd03811">
    <property type="entry name" value="GT4_GT28_WabH-like"/>
    <property type="match status" value="1"/>
</dbReference>
<evidence type="ECO:0000313" key="5">
    <source>
        <dbReference type="EMBL" id="RKT44335.1"/>
    </source>
</evidence>
<evidence type="ECO:0000256" key="1">
    <source>
        <dbReference type="ARBA" id="ARBA00022676"/>
    </source>
</evidence>
<dbReference type="OrthoDB" id="9795746at2"/>
<name>A0A495V732_9GAMM</name>
<dbReference type="GO" id="GO:0016757">
    <property type="term" value="F:glycosyltransferase activity"/>
    <property type="evidence" value="ECO:0007669"/>
    <property type="project" value="UniProtKB-KW"/>
</dbReference>
<proteinExistence type="predicted"/>
<dbReference type="Gene3D" id="3.40.50.2000">
    <property type="entry name" value="Glycogen Phosphorylase B"/>
    <property type="match status" value="2"/>
</dbReference>
<reference evidence="5 6" key="1">
    <citation type="submission" date="2018-10" db="EMBL/GenBank/DDBJ databases">
        <title>Genomic Encyclopedia of Archaeal and Bacterial Type Strains, Phase II (KMG-II): from individual species to whole genera.</title>
        <authorList>
            <person name="Goeker M."/>
        </authorList>
    </citation>
    <scope>NUCLEOTIDE SEQUENCE [LARGE SCALE GENOMIC DNA]</scope>
    <source>
        <strain evidence="5 6">DSM 235</strain>
    </source>
</reference>
<organism evidence="5 6">
    <name type="scientific">Thiocapsa rosea</name>
    <dbReference type="NCBI Taxonomy" id="69360"/>
    <lineage>
        <taxon>Bacteria</taxon>
        <taxon>Pseudomonadati</taxon>
        <taxon>Pseudomonadota</taxon>
        <taxon>Gammaproteobacteria</taxon>
        <taxon>Chromatiales</taxon>
        <taxon>Chromatiaceae</taxon>
        <taxon>Thiocapsa</taxon>
    </lineage>
</organism>
<dbReference type="Pfam" id="PF00534">
    <property type="entry name" value="Glycos_transf_1"/>
    <property type="match status" value="1"/>
</dbReference>
<comment type="caution">
    <text evidence="5">The sequence shown here is derived from an EMBL/GenBank/DDBJ whole genome shotgun (WGS) entry which is preliminary data.</text>
</comment>
<dbReference type="AlphaFoldDB" id="A0A495V732"/>
<dbReference type="GO" id="GO:1901135">
    <property type="term" value="P:carbohydrate derivative metabolic process"/>
    <property type="evidence" value="ECO:0007669"/>
    <property type="project" value="UniProtKB-ARBA"/>
</dbReference>
<dbReference type="Proteomes" id="UP000274556">
    <property type="component" value="Unassembled WGS sequence"/>
</dbReference>
<dbReference type="RefSeq" id="WP_120796786.1">
    <property type="nucleotide sequence ID" value="NZ_RBXL01000001.1"/>
</dbReference>
<protein>
    <recommendedName>
        <fullName evidence="7">Glycosyltransferase involved in cell wall biosynthesis</fullName>
    </recommendedName>
</protein>
<evidence type="ECO:0000259" key="4">
    <source>
        <dbReference type="Pfam" id="PF13439"/>
    </source>
</evidence>
<dbReference type="Pfam" id="PF13439">
    <property type="entry name" value="Glyco_transf_4"/>
    <property type="match status" value="1"/>
</dbReference>
<evidence type="ECO:0000256" key="2">
    <source>
        <dbReference type="ARBA" id="ARBA00022679"/>
    </source>
</evidence>
<dbReference type="SUPFAM" id="SSF53756">
    <property type="entry name" value="UDP-Glycosyltransferase/glycogen phosphorylase"/>
    <property type="match status" value="1"/>
</dbReference>
<evidence type="ECO:0008006" key="7">
    <source>
        <dbReference type="Google" id="ProtNLM"/>
    </source>
</evidence>
<dbReference type="PANTHER" id="PTHR12526:SF510">
    <property type="entry name" value="D-INOSITOL 3-PHOSPHATE GLYCOSYLTRANSFERASE"/>
    <property type="match status" value="1"/>
</dbReference>
<dbReference type="EMBL" id="RBXL01000001">
    <property type="protein sequence ID" value="RKT44335.1"/>
    <property type="molecule type" value="Genomic_DNA"/>
</dbReference>
<accession>A0A495V732</accession>
<keyword evidence="2" id="KW-0808">Transferase</keyword>
<dbReference type="PANTHER" id="PTHR12526">
    <property type="entry name" value="GLYCOSYLTRANSFERASE"/>
    <property type="match status" value="1"/>
</dbReference>
<gene>
    <name evidence="5" type="ORF">BDD21_1714</name>
</gene>
<evidence type="ECO:0000313" key="6">
    <source>
        <dbReference type="Proteomes" id="UP000274556"/>
    </source>
</evidence>
<feature type="domain" description="Glycosyl transferase family 1" evidence="3">
    <location>
        <begin position="166"/>
        <end position="330"/>
    </location>
</feature>
<evidence type="ECO:0000259" key="3">
    <source>
        <dbReference type="Pfam" id="PF00534"/>
    </source>
</evidence>
<dbReference type="InterPro" id="IPR028098">
    <property type="entry name" value="Glyco_trans_4-like_N"/>
</dbReference>
<feature type="domain" description="Glycosyltransferase subfamily 4-like N-terminal" evidence="4">
    <location>
        <begin position="16"/>
        <end position="152"/>
    </location>
</feature>
<dbReference type="InterPro" id="IPR001296">
    <property type="entry name" value="Glyco_trans_1"/>
</dbReference>
<keyword evidence="6" id="KW-1185">Reference proteome</keyword>
<keyword evidence="1" id="KW-0328">Glycosyltransferase</keyword>
<sequence>MSDPSSLQMVASKALGGAERWAIRFSLALAERGAPVDLAIRRGSGLDALAYGSLQVHRLPFLTTWDPLSRDAVSRTIGRVQPDIVQTYMGRATRLTHLSLPKGPIHLARLGGYYTLGPFRHAHGWIGNTKQLCDWMIQNGLPADRVHHIYNFAEPVHPVAPEQVAELRARHGVPDEAWVMVTLGRLVGFKGHRHLVDAMARLPETIDGRPLRLIIVGDGPLGPALHRQTIEVGQEKRILWTGWQKDPSPYLQMADLVVFPSLDEEPMGNVILEAWAWRKPLVTANFRGAREIVRHGEDGWTVPCADAAGLAEGIREVVSDPTLMSGLAERGHIRVQRDFSRDAILDQYLALYRELAG</sequence>